<dbReference type="Gene3D" id="2.40.128.110">
    <property type="entry name" value="Lipid/polyisoprenoid-binding, YceI-like"/>
    <property type="match status" value="1"/>
</dbReference>
<protein>
    <submittedName>
        <fullName evidence="2">Polyisoprenoid-binding protein YceI</fullName>
    </submittedName>
</protein>
<reference evidence="3" key="1">
    <citation type="submission" date="2016-10" db="EMBL/GenBank/DDBJ databases">
        <authorList>
            <person name="Varghese N."/>
            <person name="Submissions S."/>
        </authorList>
    </citation>
    <scope>NUCLEOTIDE SEQUENCE [LARGE SCALE GENOMIC DNA]</scope>
    <source>
        <strain evidence="3">LMG 24000</strain>
    </source>
</reference>
<dbReference type="SMART" id="SM00867">
    <property type="entry name" value="YceI"/>
    <property type="match status" value="1"/>
</dbReference>
<evidence type="ECO:0000259" key="1">
    <source>
        <dbReference type="SMART" id="SM00867"/>
    </source>
</evidence>
<proteinExistence type="predicted"/>
<dbReference type="STRING" id="83784.SAMN05192564_106155"/>
<dbReference type="PANTHER" id="PTHR34406:SF1">
    <property type="entry name" value="PROTEIN YCEI"/>
    <property type="match status" value="1"/>
</dbReference>
<gene>
    <name evidence="2" type="ORF">SAMN05192564_106155</name>
</gene>
<evidence type="ECO:0000313" key="2">
    <source>
        <dbReference type="EMBL" id="SEB10649.1"/>
    </source>
</evidence>
<dbReference type="Proteomes" id="UP000198638">
    <property type="component" value="Unassembled WGS sequence"/>
</dbReference>
<dbReference type="EMBL" id="FNRQ01000006">
    <property type="protein sequence ID" value="SEB10649.1"/>
    <property type="molecule type" value="Genomic_DNA"/>
</dbReference>
<evidence type="ECO:0000313" key="3">
    <source>
        <dbReference type="Proteomes" id="UP000198638"/>
    </source>
</evidence>
<dbReference type="InterPro" id="IPR036761">
    <property type="entry name" value="TTHA0802/YceI-like_sf"/>
</dbReference>
<name>A0A1H4GLW7_9BURK</name>
<organism evidence="2 3">
    <name type="scientific">Paraburkholderia sartisoli</name>
    <dbReference type="NCBI Taxonomy" id="83784"/>
    <lineage>
        <taxon>Bacteria</taxon>
        <taxon>Pseudomonadati</taxon>
        <taxon>Pseudomonadota</taxon>
        <taxon>Betaproteobacteria</taxon>
        <taxon>Burkholderiales</taxon>
        <taxon>Burkholderiaceae</taxon>
        <taxon>Paraburkholderia</taxon>
    </lineage>
</organism>
<sequence>MTPGACVMVMLFETRIDDMRTLTLRAALTRAFLVTALATAAACTPLRVVTHTVSTTETRVPAGRYTLDPNHCSITFDIDHFKYSRFTMRFDRKTAQLDWNSGGLDKSAVTASIDAASIDTNVPLLDRMVKGDQMLDVARYPEIRFVSTRFERTGDSRGTLTGDLTIHGTTQPVTLDVTFNGFAPDPLTKQDTLGFSAEGRFSRSKFGLSTWYPAVGDDVHVRIQAEFVKPPAGG</sequence>
<dbReference type="PANTHER" id="PTHR34406">
    <property type="entry name" value="PROTEIN YCEI"/>
    <property type="match status" value="1"/>
</dbReference>
<keyword evidence="3" id="KW-1185">Reference proteome</keyword>
<dbReference type="InterPro" id="IPR007372">
    <property type="entry name" value="Lipid/polyisoprenoid-bd_YceI"/>
</dbReference>
<dbReference type="AlphaFoldDB" id="A0A1H4GLW7"/>
<feature type="domain" description="Lipid/polyisoprenoid-binding YceI-like" evidence="1">
    <location>
        <begin position="64"/>
        <end position="228"/>
    </location>
</feature>
<dbReference type="SUPFAM" id="SSF101874">
    <property type="entry name" value="YceI-like"/>
    <property type="match status" value="1"/>
</dbReference>
<dbReference type="Pfam" id="PF04264">
    <property type="entry name" value="YceI"/>
    <property type="match status" value="1"/>
</dbReference>
<accession>A0A1H4GLW7</accession>